<dbReference type="AlphaFoldDB" id="A0A1G6TR86"/>
<protein>
    <submittedName>
        <fullName evidence="1">Uncharacterized protein</fullName>
    </submittedName>
</protein>
<dbReference type="Proteomes" id="UP000199416">
    <property type="component" value="Unassembled WGS sequence"/>
</dbReference>
<dbReference type="EMBL" id="FMZF01000006">
    <property type="protein sequence ID" value="SDD30897.1"/>
    <property type="molecule type" value="Genomic_DNA"/>
</dbReference>
<name>A0A1G6TR86_9ACTN</name>
<dbReference type="STRING" id="1190417.SAMN05660690_3964"/>
<keyword evidence="2" id="KW-1185">Reference proteome</keyword>
<dbReference type="RefSeq" id="WP_245692482.1">
    <property type="nucleotide sequence ID" value="NZ_FMZF01000006.1"/>
</dbReference>
<proteinExistence type="predicted"/>
<gene>
    <name evidence="1" type="ORF">SAMN05660690_3964</name>
</gene>
<evidence type="ECO:0000313" key="2">
    <source>
        <dbReference type="Proteomes" id="UP000199416"/>
    </source>
</evidence>
<accession>A0A1G6TR86</accession>
<evidence type="ECO:0000313" key="1">
    <source>
        <dbReference type="EMBL" id="SDD30897.1"/>
    </source>
</evidence>
<reference evidence="2" key="1">
    <citation type="submission" date="2016-10" db="EMBL/GenBank/DDBJ databases">
        <authorList>
            <person name="Varghese N."/>
            <person name="Submissions S."/>
        </authorList>
    </citation>
    <scope>NUCLEOTIDE SEQUENCE [LARGE SCALE GENOMIC DNA]</scope>
    <source>
        <strain evidence="2">DSM 45421</strain>
    </source>
</reference>
<organism evidence="1 2">
    <name type="scientific">Geodermatophilus telluris</name>
    <dbReference type="NCBI Taxonomy" id="1190417"/>
    <lineage>
        <taxon>Bacteria</taxon>
        <taxon>Bacillati</taxon>
        <taxon>Actinomycetota</taxon>
        <taxon>Actinomycetes</taxon>
        <taxon>Geodermatophilales</taxon>
        <taxon>Geodermatophilaceae</taxon>
        <taxon>Geodermatophilus</taxon>
    </lineage>
</organism>
<sequence length="151" mass="16155">MSGVRPLRPGGGPGRWTLAAVAAVQLAAQAAGHVVALRRRRPFDVPFLTGSPEHLVRDWLWFGTAYSAPPYLLGPQLWAAARLVRGDDDRARWVLRWLGTGLTVGYLGERCSRVRVRPGGFDAVETPVVLAGWGGALALAVLARPGTRPGA</sequence>